<keyword evidence="1" id="KW-0812">Transmembrane</keyword>
<dbReference type="EMBL" id="BKAQ01000006">
    <property type="protein sequence ID" value="GEP81736.1"/>
    <property type="molecule type" value="Genomic_DNA"/>
</dbReference>
<keyword evidence="1" id="KW-0472">Membrane</keyword>
<evidence type="ECO:0000313" key="2">
    <source>
        <dbReference type="EMBL" id="GEP81736.1"/>
    </source>
</evidence>
<protein>
    <submittedName>
        <fullName evidence="2">Uncharacterized protein</fullName>
    </submittedName>
</protein>
<dbReference type="RefSeq" id="WP_103295927.1">
    <property type="nucleotide sequence ID" value="NZ_BKAQ01000006.1"/>
</dbReference>
<feature type="transmembrane region" description="Helical" evidence="1">
    <location>
        <begin position="36"/>
        <end position="54"/>
    </location>
</feature>
<sequence length="76" mass="8177">MKFAKVLSIVCTVLLVGVLVYGVIMMIGDFMGITTFNNQLLVVGIALVLLSDLVQRSQKLLSIILLIAGIVLIFIG</sequence>
<keyword evidence="3" id="KW-1185">Reference proteome</keyword>
<organism evidence="2 3">
    <name type="scientific">Staphylococcus kloosii</name>
    <dbReference type="NCBI Taxonomy" id="29384"/>
    <lineage>
        <taxon>Bacteria</taxon>
        <taxon>Bacillati</taxon>
        <taxon>Bacillota</taxon>
        <taxon>Bacilli</taxon>
        <taxon>Bacillales</taxon>
        <taxon>Staphylococcaceae</taxon>
        <taxon>Staphylococcus</taxon>
    </lineage>
</organism>
<keyword evidence="1" id="KW-1133">Transmembrane helix</keyword>
<dbReference type="GeneID" id="69905433"/>
<accession>A0ABQ0XJY9</accession>
<reference evidence="2 3" key="1">
    <citation type="submission" date="2019-07" db="EMBL/GenBank/DDBJ databases">
        <title>Whole genome shotgun sequence of Staphylococcus kloosii NBRC 109624.</title>
        <authorList>
            <person name="Hosoyama A."/>
            <person name="Uohara A."/>
            <person name="Ohji S."/>
            <person name="Ichikawa N."/>
        </authorList>
    </citation>
    <scope>NUCLEOTIDE SEQUENCE [LARGE SCALE GENOMIC DNA]</scope>
    <source>
        <strain evidence="2 3">NBRC 109624</strain>
    </source>
</reference>
<name>A0ABQ0XJY9_9STAP</name>
<evidence type="ECO:0000256" key="1">
    <source>
        <dbReference type="SAM" id="Phobius"/>
    </source>
</evidence>
<feature type="transmembrane region" description="Helical" evidence="1">
    <location>
        <begin position="6"/>
        <end position="24"/>
    </location>
</feature>
<comment type="caution">
    <text evidence="2">The sequence shown here is derived from an EMBL/GenBank/DDBJ whole genome shotgun (WGS) entry which is preliminary data.</text>
</comment>
<proteinExistence type="predicted"/>
<gene>
    <name evidence="2" type="ORF">SKL01_09140</name>
</gene>
<evidence type="ECO:0000313" key="3">
    <source>
        <dbReference type="Proteomes" id="UP000321040"/>
    </source>
</evidence>
<dbReference type="Proteomes" id="UP000321040">
    <property type="component" value="Unassembled WGS sequence"/>
</dbReference>
<feature type="transmembrane region" description="Helical" evidence="1">
    <location>
        <begin position="60"/>
        <end position="75"/>
    </location>
</feature>